<organism evidence="1 2">
    <name type="scientific">Trifolium medium</name>
    <dbReference type="NCBI Taxonomy" id="97028"/>
    <lineage>
        <taxon>Eukaryota</taxon>
        <taxon>Viridiplantae</taxon>
        <taxon>Streptophyta</taxon>
        <taxon>Embryophyta</taxon>
        <taxon>Tracheophyta</taxon>
        <taxon>Spermatophyta</taxon>
        <taxon>Magnoliopsida</taxon>
        <taxon>eudicotyledons</taxon>
        <taxon>Gunneridae</taxon>
        <taxon>Pentapetalae</taxon>
        <taxon>rosids</taxon>
        <taxon>fabids</taxon>
        <taxon>Fabales</taxon>
        <taxon>Fabaceae</taxon>
        <taxon>Papilionoideae</taxon>
        <taxon>50 kb inversion clade</taxon>
        <taxon>NPAAA clade</taxon>
        <taxon>Hologalegina</taxon>
        <taxon>IRL clade</taxon>
        <taxon>Trifolieae</taxon>
        <taxon>Trifolium</taxon>
    </lineage>
</organism>
<comment type="caution">
    <text evidence="1">The sequence shown here is derived from an EMBL/GenBank/DDBJ whole genome shotgun (WGS) entry which is preliminary data.</text>
</comment>
<reference evidence="1 2" key="1">
    <citation type="journal article" date="2018" name="Front. Plant Sci.">
        <title>Red Clover (Trifolium pratense) and Zigzag Clover (T. medium) - A Picture of Genomic Similarities and Differences.</title>
        <authorList>
            <person name="Dluhosova J."/>
            <person name="Istvanek J."/>
            <person name="Nedelnik J."/>
            <person name="Repkova J."/>
        </authorList>
    </citation>
    <scope>NUCLEOTIDE SEQUENCE [LARGE SCALE GENOMIC DNA]</scope>
    <source>
        <strain evidence="2">cv. 10/8</strain>
        <tissue evidence="1">Leaf</tissue>
    </source>
</reference>
<keyword evidence="2" id="KW-1185">Reference proteome</keyword>
<dbReference type="Proteomes" id="UP000265520">
    <property type="component" value="Unassembled WGS sequence"/>
</dbReference>
<evidence type="ECO:0000313" key="2">
    <source>
        <dbReference type="Proteomes" id="UP000265520"/>
    </source>
</evidence>
<protein>
    <submittedName>
        <fullName evidence="1">Uncharacterized protein</fullName>
    </submittedName>
</protein>
<evidence type="ECO:0000313" key="1">
    <source>
        <dbReference type="EMBL" id="MCI89911.1"/>
    </source>
</evidence>
<feature type="non-terminal residue" evidence="1">
    <location>
        <position position="9"/>
    </location>
</feature>
<dbReference type="EMBL" id="LXQA011230482">
    <property type="protein sequence ID" value="MCI89911.1"/>
    <property type="molecule type" value="Genomic_DNA"/>
</dbReference>
<sequence>MREGNYTEY</sequence>
<proteinExistence type="predicted"/>
<name>A0A392VSE9_9FABA</name>
<accession>A0A392VSE9</accession>